<dbReference type="GeneID" id="42681506"/>
<name>D3T9R5_ACIB4</name>
<reference evidence="1" key="1">
    <citation type="submission" date="2010-02" db="EMBL/GenBank/DDBJ databases">
        <title>Complete sequence of Aciduliprofundum boonei T469.</title>
        <authorList>
            <consortium name="US DOE Joint Genome Institute"/>
            <person name="Lucas S."/>
            <person name="Copeland A."/>
            <person name="Lapidus A."/>
            <person name="Cheng J.-F."/>
            <person name="Bruce D."/>
            <person name="Goodwin L."/>
            <person name="Pitluck S."/>
            <person name="Saunders E."/>
            <person name="Detter J.C."/>
            <person name="Han C."/>
            <person name="Tapia R."/>
            <person name="Land M."/>
            <person name="Hauser L."/>
            <person name="Kyrpides N."/>
            <person name="Mikhailova N."/>
            <person name="Flores G."/>
            <person name="Reysenbach A.-L."/>
            <person name="Woyke T."/>
        </authorList>
    </citation>
    <scope>NUCLEOTIDE SEQUENCE</scope>
    <source>
        <strain evidence="1">T469</strain>
    </source>
</reference>
<organism evidence="1 2">
    <name type="scientific">Aciduliprofundum boonei (strain DSM 19572 / T469)</name>
    <dbReference type="NCBI Taxonomy" id="439481"/>
    <lineage>
        <taxon>Archaea</taxon>
        <taxon>Methanobacteriati</taxon>
        <taxon>Thermoplasmatota</taxon>
        <taxon>DHVE2 group</taxon>
        <taxon>Candidatus Aciduliprofundum</taxon>
    </lineage>
</organism>
<proteinExistence type="predicted"/>
<evidence type="ECO:0000313" key="2">
    <source>
        <dbReference type="Proteomes" id="UP000001400"/>
    </source>
</evidence>
<dbReference type="Proteomes" id="UP000001400">
    <property type="component" value="Chromosome"/>
</dbReference>
<gene>
    <name evidence="1" type="ordered locus">Aboo_1035</name>
</gene>
<dbReference type="AlphaFoldDB" id="D3T9R5"/>
<sequence length="54" mass="6014">MKVHEYVCDGKIGNAEQVGWGNLKKGNVVLFIDEIDGLGSRRDASDNTWEITFS</sequence>
<dbReference type="EMBL" id="CP001941">
    <property type="protein sequence ID" value="ADD08844.1"/>
    <property type="molecule type" value="Genomic_DNA"/>
</dbReference>
<evidence type="ECO:0000313" key="1">
    <source>
        <dbReference type="EMBL" id="ADD08844.1"/>
    </source>
</evidence>
<keyword evidence="2" id="KW-1185">Reference proteome</keyword>
<dbReference type="RefSeq" id="WP_012997307.1">
    <property type="nucleotide sequence ID" value="NC_013926.1"/>
</dbReference>
<dbReference type="KEGG" id="abi:Aboo_1035"/>
<protein>
    <submittedName>
        <fullName evidence="1">Uncharacterized protein</fullName>
    </submittedName>
</protein>
<dbReference type="HOGENOM" id="CLU_3038828_0_0_2"/>
<accession>D3T9R5</accession>